<feature type="binding site" evidence="7">
    <location>
        <position position="292"/>
    </location>
    <ligand>
        <name>Fe(2+)</name>
        <dbReference type="ChEBI" id="CHEBI:29033"/>
    </ligand>
</feature>
<comment type="pathway">
    <text evidence="7 8">Porphyrin-containing compound metabolism; protoheme biosynthesis; protoheme from protoporphyrin-IX: step 1/1.</text>
</comment>
<protein>
    <recommendedName>
        <fullName evidence="7 8">Ferrochelatase</fullName>
        <ecNumber evidence="7 8">4.98.1.1</ecNumber>
    </recommendedName>
    <alternativeName>
        <fullName evidence="7">Heme synthase</fullName>
    </alternativeName>
    <alternativeName>
        <fullName evidence="7">Protoheme ferro-lyase</fullName>
    </alternativeName>
</protein>
<dbReference type="GO" id="GO:0005737">
    <property type="term" value="C:cytoplasm"/>
    <property type="evidence" value="ECO:0007669"/>
    <property type="project" value="UniProtKB-SubCell"/>
</dbReference>
<evidence type="ECO:0000256" key="4">
    <source>
        <dbReference type="ARBA" id="ARBA00023239"/>
    </source>
</evidence>
<dbReference type="EMBL" id="FZPD01000001">
    <property type="protein sequence ID" value="SNS41511.1"/>
    <property type="molecule type" value="Genomic_DNA"/>
</dbReference>
<dbReference type="GO" id="GO:0006783">
    <property type="term" value="P:heme biosynthetic process"/>
    <property type="evidence" value="ECO:0007669"/>
    <property type="project" value="UniProtKB-UniRule"/>
</dbReference>
<comment type="function">
    <text evidence="7 8">Catalyzes the ferrous insertion into protoporphyrin IX.</text>
</comment>
<reference evidence="9 10" key="1">
    <citation type="submission" date="2017-06" db="EMBL/GenBank/DDBJ databases">
        <authorList>
            <person name="Kim H.J."/>
            <person name="Triplett B.A."/>
        </authorList>
    </citation>
    <scope>NUCLEOTIDE SEQUENCE [LARGE SCALE GENOMIC DNA]</scope>
    <source>
        <strain evidence="9 10">DSM 19307</strain>
    </source>
</reference>
<comment type="subcellular location">
    <subcellularLocation>
        <location evidence="7 8">Cytoplasm</location>
    </subcellularLocation>
</comment>
<evidence type="ECO:0000256" key="5">
    <source>
        <dbReference type="ARBA" id="ARBA00023244"/>
    </source>
</evidence>
<evidence type="ECO:0000256" key="1">
    <source>
        <dbReference type="ARBA" id="ARBA00007718"/>
    </source>
</evidence>
<evidence type="ECO:0000256" key="6">
    <source>
        <dbReference type="ARBA" id="ARBA00024536"/>
    </source>
</evidence>
<evidence type="ECO:0000256" key="2">
    <source>
        <dbReference type="ARBA" id="ARBA00023004"/>
    </source>
</evidence>
<dbReference type="HAMAP" id="MF_00323">
    <property type="entry name" value="Ferrochelatase"/>
    <property type="match status" value="1"/>
</dbReference>
<dbReference type="Proteomes" id="UP000198393">
    <property type="component" value="Unassembled WGS sequence"/>
</dbReference>
<dbReference type="PROSITE" id="PS00534">
    <property type="entry name" value="FERROCHELATASE"/>
    <property type="match status" value="1"/>
</dbReference>
<name>A0A239EAL8_EKHLU</name>
<dbReference type="OrthoDB" id="9809741at2"/>
<accession>A0A239EAL8</accession>
<dbReference type="GO" id="GO:0046872">
    <property type="term" value="F:metal ion binding"/>
    <property type="evidence" value="ECO:0007669"/>
    <property type="project" value="UniProtKB-KW"/>
</dbReference>
<dbReference type="NCBIfam" id="TIGR00109">
    <property type="entry name" value="hemH"/>
    <property type="match status" value="1"/>
</dbReference>
<dbReference type="PANTHER" id="PTHR11108:SF1">
    <property type="entry name" value="FERROCHELATASE, MITOCHONDRIAL"/>
    <property type="match status" value="1"/>
</dbReference>
<dbReference type="RefSeq" id="WP_089354839.1">
    <property type="nucleotide sequence ID" value="NZ_FZPD01000001.1"/>
</dbReference>
<keyword evidence="7" id="KW-0479">Metal-binding</keyword>
<keyword evidence="5 7" id="KW-0627">Porphyrin biosynthesis</keyword>
<evidence type="ECO:0000256" key="3">
    <source>
        <dbReference type="ARBA" id="ARBA00023133"/>
    </source>
</evidence>
<sequence>MTKKRGVLLVNLGTPDSTAVPDVRKYLREFLMDKRVIDIPFFKRWMLINFIIAPLRAPKSAKEYERLFDDKGSPLKYYGFELRDKLRKVVAEEYQIELAMRYQSPSIEEGLSALKNCASIHVIPLFPQYASASTGSVQDKVMEIVKDWQIIPDIKFTSHFFEEELFLETIVDNAKQLMAKTGYDHFLFSYHGIPERQITKGDEANTCQFGSCCDSLTDRNRYCYRAQCYATTRMLAEKLDLKEGEYSVSFQSRLGKTPWIKPYTDVVLEDLAREGKEKVLAFSPSFIADCLETTVEVGETYQEDFIKAGGEQWDLVPSLNAEDKWVECLKEMVENR</sequence>
<comment type="catalytic activity">
    <reaction evidence="6">
        <text>Fe-coproporphyrin III + 2 H(+) = coproporphyrin III + Fe(2+)</text>
        <dbReference type="Rhea" id="RHEA:49572"/>
        <dbReference type="ChEBI" id="CHEBI:15378"/>
        <dbReference type="ChEBI" id="CHEBI:29033"/>
        <dbReference type="ChEBI" id="CHEBI:68438"/>
        <dbReference type="ChEBI" id="CHEBI:131725"/>
        <dbReference type="EC" id="4.99.1.9"/>
    </reaction>
    <physiologicalReaction direction="right-to-left" evidence="6">
        <dbReference type="Rhea" id="RHEA:49574"/>
    </physiologicalReaction>
</comment>
<dbReference type="PANTHER" id="PTHR11108">
    <property type="entry name" value="FERROCHELATASE"/>
    <property type="match status" value="1"/>
</dbReference>
<keyword evidence="7 8" id="KW-0963">Cytoplasm</keyword>
<evidence type="ECO:0000313" key="10">
    <source>
        <dbReference type="Proteomes" id="UP000198393"/>
    </source>
</evidence>
<dbReference type="InterPro" id="IPR019772">
    <property type="entry name" value="Ferrochelatase_AS"/>
</dbReference>
<dbReference type="Gene3D" id="3.40.50.1400">
    <property type="match status" value="2"/>
</dbReference>
<evidence type="ECO:0000256" key="8">
    <source>
        <dbReference type="RuleBase" id="RU000607"/>
    </source>
</evidence>
<dbReference type="Pfam" id="PF00762">
    <property type="entry name" value="Ferrochelatase"/>
    <property type="match status" value="1"/>
</dbReference>
<dbReference type="InterPro" id="IPR033644">
    <property type="entry name" value="Ferrochelatase_C"/>
</dbReference>
<comment type="similarity">
    <text evidence="1 7 8">Belongs to the ferrochelatase family.</text>
</comment>
<keyword evidence="10" id="KW-1185">Reference proteome</keyword>
<gene>
    <name evidence="7" type="primary">hemH</name>
    <name evidence="9" type="ORF">SAMN05421640_0046</name>
</gene>
<keyword evidence="2 7" id="KW-0408">Iron</keyword>
<dbReference type="InterPro" id="IPR033659">
    <property type="entry name" value="Ferrochelatase_N"/>
</dbReference>
<evidence type="ECO:0000256" key="7">
    <source>
        <dbReference type="HAMAP-Rule" id="MF_00323"/>
    </source>
</evidence>
<dbReference type="AlphaFoldDB" id="A0A239EAL8"/>
<keyword evidence="3 7" id="KW-0350">Heme biosynthesis</keyword>
<keyword evidence="4 7" id="KW-0456">Lyase</keyword>
<dbReference type="EC" id="4.98.1.1" evidence="7 8"/>
<dbReference type="GO" id="GO:0004325">
    <property type="term" value="F:ferrochelatase activity"/>
    <property type="evidence" value="ECO:0007669"/>
    <property type="project" value="UniProtKB-UniRule"/>
</dbReference>
<dbReference type="UniPathway" id="UPA00252">
    <property type="reaction ID" value="UER00325"/>
</dbReference>
<organism evidence="9 10">
    <name type="scientific">Ekhidna lutea</name>
    <dbReference type="NCBI Taxonomy" id="447679"/>
    <lineage>
        <taxon>Bacteria</taxon>
        <taxon>Pseudomonadati</taxon>
        <taxon>Bacteroidota</taxon>
        <taxon>Cytophagia</taxon>
        <taxon>Cytophagales</taxon>
        <taxon>Reichenbachiellaceae</taxon>
        <taxon>Ekhidna</taxon>
    </lineage>
</organism>
<dbReference type="CDD" id="cd00419">
    <property type="entry name" value="Ferrochelatase_C"/>
    <property type="match status" value="1"/>
</dbReference>
<feature type="binding site" evidence="7">
    <location>
        <position position="191"/>
    </location>
    <ligand>
        <name>Fe(2+)</name>
        <dbReference type="ChEBI" id="CHEBI:29033"/>
    </ligand>
</feature>
<dbReference type="InterPro" id="IPR001015">
    <property type="entry name" value="Ferrochelatase"/>
</dbReference>
<dbReference type="CDD" id="cd03411">
    <property type="entry name" value="Ferrochelatase_N"/>
    <property type="match status" value="1"/>
</dbReference>
<evidence type="ECO:0000313" key="9">
    <source>
        <dbReference type="EMBL" id="SNS41511.1"/>
    </source>
</evidence>
<proteinExistence type="inferred from homology"/>
<dbReference type="SUPFAM" id="SSF53800">
    <property type="entry name" value="Chelatase"/>
    <property type="match status" value="1"/>
</dbReference>
<comment type="catalytic activity">
    <reaction evidence="7 8">
        <text>heme b + 2 H(+) = protoporphyrin IX + Fe(2+)</text>
        <dbReference type="Rhea" id="RHEA:22584"/>
        <dbReference type="ChEBI" id="CHEBI:15378"/>
        <dbReference type="ChEBI" id="CHEBI:29033"/>
        <dbReference type="ChEBI" id="CHEBI:57306"/>
        <dbReference type="ChEBI" id="CHEBI:60344"/>
        <dbReference type="EC" id="4.98.1.1"/>
    </reaction>
</comment>